<proteinExistence type="predicted"/>
<keyword evidence="4" id="KW-0472">Membrane</keyword>
<name>A0A8D8KSU3_CULPI</name>
<dbReference type="Gene3D" id="2.60.40.10">
    <property type="entry name" value="Immunoglobulins"/>
    <property type="match status" value="1"/>
</dbReference>
<evidence type="ECO:0000256" key="6">
    <source>
        <dbReference type="ARBA" id="ARBA00023170"/>
    </source>
</evidence>
<dbReference type="EMBL" id="HBUE01337457">
    <property type="protein sequence ID" value="CAG6596899.1"/>
    <property type="molecule type" value="Transcribed_RNA"/>
</dbReference>
<dbReference type="PANTHER" id="PTHR23037:SF28">
    <property type="entry name" value="ERYTHROPOIETIN RECEPTOR"/>
    <property type="match status" value="1"/>
</dbReference>
<accession>A0A8D8KSU3</accession>
<evidence type="ECO:0000256" key="3">
    <source>
        <dbReference type="ARBA" id="ARBA00022989"/>
    </source>
</evidence>
<dbReference type="EMBL" id="HBUE01230667">
    <property type="protein sequence ID" value="CAG6544761.1"/>
    <property type="molecule type" value="Transcribed_RNA"/>
</dbReference>
<keyword evidence="5" id="KW-1015">Disulfide bond</keyword>
<sequence length="350" mass="39945">MVILHAIRFCSVFVQVEYPTFACDRLIRRTFSISDFPTLSQILNESTIVAVQQVNGAALESCGVRKYICYSGGSGLDVARITVGWIPAKILPAEIRCISEDLRDLRCEVPIKRPCDLETSYKMMMNYRFGSSLCSVEVVGGSLVYDSSDENQRCMYRNGVEVLRFELEVSNAIGSRVMSFELNNYDLVRPGPVSRLRVTSVTSRDLEIRWVEEMSLDHLQRTFEYQFQLISDYGSNISTVEKTPTMIYQYSVKNLQPFTNYTLKVRLRLVPNSPRSFDDQYWSEWSSVSFKTLASKPDQAPKTVPGAFSFKAWHGKLVTFDVYWEHIPEYLQNGPGFRYNVSAVSDTGQT</sequence>
<dbReference type="AlphaFoldDB" id="A0A8D8KSU3"/>
<dbReference type="GO" id="GO:0004896">
    <property type="term" value="F:cytokine receptor activity"/>
    <property type="evidence" value="ECO:0007669"/>
    <property type="project" value="TreeGrafter"/>
</dbReference>
<dbReference type="PROSITE" id="PS50853">
    <property type="entry name" value="FN3"/>
    <property type="match status" value="1"/>
</dbReference>
<dbReference type="InterPro" id="IPR003961">
    <property type="entry name" value="FN3_dom"/>
</dbReference>
<dbReference type="InterPro" id="IPR036116">
    <property type="entry name" value="FN3_sf"/>
</dbReference>
<keyword evidence="3" id="KW-1133">Transmembrane helix</keyword>
<reference evidence="9" key="1">
    <citation type="submission" date="2021-05" db="EMBL/GenBank/DDBJ databases">
        <authorList>
            <person name="Alioto T."/>
            <person name="Alioto T."/>
            <person name="Gomez Garrido J."/>
        </authorList>
    </citation>
    <scope>NUCLEOTIDE SEQUENCE</scope>
</reference>
<dbReference type="GO" id="GO:0009897">
    <property type="term" value="C:external side of plasma membrane"/>
    <property type="evidence" value="ECO:0007669"/>
    <property type="project" value="TreeGrafter"/>
</dbReference>
<feature type="domain" description="Fibronectin type-III" evidence="8">
    <location>
        <begin position="192"/>
        <end position="295"/>
    </location>
</feature>
<organism evidence="9">
    <name type="scientific">Culex pipiens</name>
    <name type="common">House mosquito</name>
    <dbReference type="NCBI Taxonomy" id="7175"/>
    <lineage>
        <taxon>Eukaryota</taxon>
        <taxon>Metazoa</taxon>
        <taxon>Ecdysozoa</taxon>
        <taxon>Arthropoda</taxon>
        <taxon>Hexapoda</taxon>
        <taxon>Insecta</taxon>
        <taxon>Pterygota</taxon>
        <taxon>Neoptera</taxon>
        <taxon>Endopterygota</taxon>
        <taxon>Diptera</taxon>
        <taxon>Nematocera</taxon>
        <taxon>Culicoidea</taxon>
        <taxon>Culicidae</taxon>
        <taxon>Culicinae</taxon>
        <taxon>Culicini</taxon>
        <taxon>Culex</taxon>
        <taxon>Culex</taxon>
    </lineage>
</organism>
<evidence type="ECO:0000313" key="9">
    <source>
        <dbReference type="EMBL" id="CAG6596899.1"/>
    </source>
</evidence>
<dbReference type="InterPro" id="IPR013783">
    <property type="entry name" value="Ig-like_fold"/>
</dbReference>
<protein>
    <submittedName>
        <fullName evidence="9">Cytokine receptor</fullName>
    </submittedName>
</protein>
<dbReference type="SUPFAM" id="SSF49265">
    <property type="entry name" value="Fibronectin type III"/>
    <property type="match status" value="1"/>
</dbReference>
<keyword evidence="2" id="KW-0812">Transmembrane</keyword>
<evidence type="ECO:0000256" key="7">
    <source>
        <dbReference type="ARBA" id="ARBA00023180"/>
    </source>
</evidence>
<keyword evidence="7" id="KW-0325">Glycoprotein</keyword>
<dbReference type="PANTHER" id="PTHR23037">
    <property type="entry name" value="CYTOKINE RECEPTOR"/>
    <property type="match status" value="1"/>
</dbReference>
<comment type="subcellular location">
    <subcellularLocation>
        <location evidence="1">Membrane</location>
        <topology evidence="1">Single-pass type I membrane protein</topology>
    </subcellularLocation>
</comment>
<evidence type="ECO:0000259" key="8">
    <source>
        <dbReference type="PROSITE" id="PS50853"/>
    </source>
</evidence>
<keyword evidence="6 9" id="KW-0675">Receptor</keyword>
<evidence type="ECO:0000256" key="4">
    <source>
        <dbReference type="ARBA" id="ARBA00023136"/>
    </source>
</evidence>
<evidence type="ECO:0000256" key="2">
    <source>
        <dbReference type="ARBA" id="ARBA00022692"/>
    </source>
</evidence>
<evidence type="ECO:0000256" key="1">
    <source>
        <dbReference type="ARBA" id="ARBA00004479"/>
    </source>
</evidence>
<evidence type="ECO:0000256" key="5">
    <source>
        <dbReference type="ARBA" id="ARBA00023157"/>
    </source>
</evidence>
<dbReference type="SMART" id="SM00060">
    <property type="entry name" value="FN3"/>
    <property type="match status" value="1"/>
</dbReference>
<dbReference type="CDD" id="cd00063">
    <property type="entry name" value="FN3"/>
    <property type="match status" value="1"/>
</dbReference>